<dbReference type="RefSeq" id="WP_191867401.1">
    <property type="nucleotide sequence ID" value="NZ_BMZC01000025.1"/>
</dbReference>
<organism evidence="3 4">
    <name type="scientific">Paraglaciecola chathamensis</name>
    <dbReference type="NCBI Taxonomy" id="368405"/>
    <lineage>
        <taxon>Bacteria</taxon>
        <taxon>Pseudomonadati</taxon>
        <taxon>Pseudomonadota</taxon>
        <taxon>Gammaproteobacteria</taxon>
        <taxon>Alteromonadales</taxon>
        <taxon>Alteromonadaceae</taxon>
        <taxon>Paraglaciecola</taxon>
    </lineage>
</organism>
<accession>A0A8H9IHL0</accession>
<name>A0A8H9IHL0_9ALTE</name>
<feature type="domain" description="Butirosin biosynthesis protein H N-terminal" evidence="1">
    <location>
        <begin position="13"/>
        <end position="143"/>
    </location>
</feature>
<comment type="caution">
    <text evidence="3">The sequence shown here is derived from an EMBL/GenBank/DDBJ whole genome shotgun (WGS) entry which is preliminary data.</text>
</comment>
<sequence length="311" mass="35588">MTLINHTHVPGHHCSSTAIADLVRFHHFNWSEDFCFGIGGGLGITYLKTPSSSPTRLLHTRSLGYEKRFFNAIGVDDFSWLSGRTEEESEKQLLCAIDENRPALLLSDIFYLHYFNSSSHFPGHGIMVWGYDKNDKIFYVTDTERENLESVPFSDMRKARVSQIPPFICNGDFYAPHHLSKPTDLQTLCKLAIKENAHRLLNSTDHASGFSALHSLTDDLSNWAESDDWQWNCRFAYQTIEKRGTGGSGFRKMYARFLAEAGQHLESIKTLELENKMLESAQSWHVLSNAFKQTSENNKPDFEFIKKCIKH</sequence>
<dbReference type="EMBL" id="BMZC01000025">
    <property type="protein sequence ID" value="GGZ83800.1"/>
    <property type="molecule type" value="Genomic_DNA"/>
</dbReference>
<evidence type="ECO:0000313" key="3">
    <source>
        <dbReference type="EMBL" id="GGZ83800.1"/>
    </source>
</evidence>
<dbReference type="Proteomes" id="UP000622604">
    <property type="component" value="Unassembled WGS sequence"/>
</dbReference>
<feature type="domain" description="DUF4872" evidence="2">
    <location>
        <begin position="155"/>
        <end position="309"/>
    </location>
</feature>
<dbReference type="Pfam" id="PF14399">
    <property type="entry name" value="BtrH_N"/>
    <property type="match status" value="1"/>
</dbReference>
<evidence type="ECO:0000259" key="1">
    <source>
        <dbReference type="Pfam" id="PF14399"/>
    </source>
</evidence>
<dbReference type="InterPro" id="IPR032369">
    <property type="entry name" value="DUF4872"/>
</dbReference>
<evidence type="ECO:0000313" key="4">
    <source>
        <dbReference type="Proteomes" id="UP000622604"/>
    </source>
</evidence>
<proteinExistence type="predicted"/>
<dbReference type="Pfam" id="PF16169">
    <property type="entry name" value="DUF4872"/>
    <property type="match status" value="1"/>
</dbReference>
<reference evidence="3" key="2">
    <citation type="submission" date="2020-09" db="EMBL/GenBank/DDBJ databases">
        <authorList>
            <person name="Sun Q."/>
            <person name="Kim S."/>
        </authorList>
    </citation>
    <scope>NUCLEOTIDE SEQUENCE</scope>
    <source>
        <strain evidence="3">KCTC 32337</strain>
    </source>
</reference>
<protein>
    <recommendedName>
        <fullName evidence="5">Butirosin biosynthesis protein H N-terminal domain-containing protein</fullName>
    </recommendedName>
</protein>
<gene>
    <name evidence="3" type="ORF">GCM10011274_46690</name>
</gene>
<dbReference type="AlphaFoldDB" id="A0A8H9IHL0"/>
<evidence type="ECO:0008006" key="5">
    <source>
        <dbReference type="Google" id="ProtNLM"/>
    </source>
</evidence>
<dbReference type="InterPro" id="IPR026935">
    <property type="entry name" value="BtrH_N"/>
</dbReference>
<reference evidence="3" key="1">
    <citation type="journal article" date="2014" name="Int. J. Syst. Evol. Microbiol.">
        <title>Complete genome sequence of Corynebacterium casei LMG S-19264T (=DSM 44701T), isolated from a smear-ripened cheese.</title>
        <authorList>
            <consortium name="US DOE Joint Genome Institute (JGI-PGF)"/>
            <person name="Walter F."/>
            <person name="Albersmeier A."/>
            <person name="Kalinowski J."/>
            <person name="Ruckert C."/>
        </authorList>
    </citation>
    <scope>NUCLEOTIDE SEQUENCE</scope>
    <source>
        <strain evidence="3">KCTC 32337</strain>
    </source>
</reference>
<evidence type="ECO:0000259" key="2">
    <source>
        <dbReference type="Pfam" id="PF16169"/>
    </source>
</evidence>